<evidence type="ECO:0000256" key="3">
    <source>
        <dbReference type="ARBA" id="ARBA00022729"/>
    </source>
</evidence>
<keyword evidence="5" id="KW-1133">Transmembrane helix</keyword>
<dbReference type="AlphaFoldDB" id="A0A1F7UVJ7"/>
<dbReference type="InterPro" id="IPR051010">
    <property type="entry name" value="BCAA_transport"/>
</dbReference>
<evidence type="ECO:0000256" key="5">
    <source>
        <dbReference type="SAM" id="Phobius"/>
    </source>
</evidence>
<dbReference type="Proteomes" id="UP000176846">
    <property type="component" value="Unassembled WGS sequence"/>
</dbReference>
<accession>A0A1F7UVJ7</accession>
<sequence>MAHKHIKKSTQIIIAAVAVVFILMIWSAYYQQRAIEGGRQPAVNTAGPIQIGAIIPLSGDVAAVGMPIKKAAELALEEINKSGGINGRQLRLNIRDGRCDAREAVNAAETLITIDHVPIIFTGGCSSETLAVAPLAERSRVILFSPSATSPEITNAGEYVFRNAPSDASQGRLLAEAAFARGYQKVGVLQEQTDYAVGISIIFSARLKELGGSVQVETYRSDAVNVRDELANLKNVGIDALLFVVQSPAKADLILNQLHESEWHLPLLTNDVSLGASSFMDERYADTTEGLIAANLGVNEKNPLYQEFLKKYREAYGEEVTFPLYAALSYDAIYLLRDAILKNGLNPENIRAYLMSVKDRPGAGGTLTFDKNGDPVAGHVLKQIVNGKLVEAEVKPKS</sequence>
<evidence type="ECO:0000313" key="8">
    <source>
        <dbReference type="Proteomes" id="UP000176846"/>
    </source>
</evidence>
<comment type="similarity">
    <text evidence="1">Belongs to the leucine-binding protein family.</text>
</comment>
<evidence type="ECO:0000256" key="4">
    <source>
        <dbReference type="ARBA" id="ARBA00022970"/>
    </source>
</evidence>
<dbReference type="EMBL" id="MGEK01000025">
    <property type="protein sequence ID" value="OGL81738.1"/>
    <property type="molecule type" value="Genomic_DNA"/>
</dbReference>
<feature type="domain" description="Leucine-binding protein" evidence="6">
    <location>
        <begin position="48"/>
        <end position="373"/>
    </location>
</feature>
<keyword evidence="5" id="KW-0812">Transmembrane</keyword>
<dbReference type="SUPFAM" id="SSF53822">
    <property type="entry name" value="Periplasmic binding protein-like I"/>
    <property type="match status" value="1"/>
</dbReference>
<name>A0A1F7UVJ7_9BACT</name>
<dbReference type="InterPro" id="IPR000709">
    <property type="entry name" value="Leu_Ile_Val-bd"/>
</dbReference>
<comment type="caution">
    <text evidence="7">The sequence shown here is derived from an EMBL/GenBank/DDBJ whole genome shotgun (WGS) entry which is preliminary data.</text>
</comment>
<keyword evidence="5" id="KW-0472">Membrane</keyword>
<reference evidence="7 8" key="1">
    <citation type="journal article" date="2016" name="Nat. Commun.">
        <title>Thousands of microbial genomes shed light on interconnected biogeochemical processes in an aquifer system.</title>
        <authorList>
            <person name="Anantharaman K."/>
            <person name="Brown C.T."/>
            <person name="Hug L.A."/>
            <person name="Sharon I."/>
            <person name="Castelle C.J."/>
            <person name="Probst A.J."/>
            <person name="Thomas B.C."/>
            <person name="Singh A."/>
            <person name="Wilkins M.J."/>
            <person name="Karaoz U."/>
            <person name="Brodie E.L."/>
            <person name="Williams K.H."/>
            <person name="Hubbard S.S."/>
            <person name="Banfield J.F."/>
        </authorList>
    </citation>
    <scope>NUCLEOTIDE SEQUENCE [LARGE SCALE GENOMIC DNA]</scope>
</reference>
<feature type="transmembrane region" description="Helical" evidence="5">
    <location>
        <begin position="12"/>
        <end position="30"/>
    </location>
</feature>
<gene>
    <name evidence="7" type="ORF">A2936_04950</name>
</gene>
<evidence type="ECO:0000256" key="1">
    <source>
        <dbReference type="ARBA" id="ARBA00010062"/>
    </source>
</evidence>
<dbReference type="Gene3D" id="3.40.50.2300">
    <property type="match status" value="2"/>
</dbReference>
<dbReference type="PANTHER" id="PTHR30483">
    <property type="entry name" value="LEUCINE-SPECIFIC-BINDING PROTEIN"/>
    <property type="match status" value="1"/>
</dbReference>
<dbReference type="GO" id="GO:0006865">
    <property type="term" value="P:amino acid transport"/>
    <property type="evidence" value="ECO:0007669"/>
    <property type="project" value="UniProtKB-KW"/>
</dbReference>
<evidence type="ECO:0000313" key="7">
    <source>
        <dbReference type="EMBL" id="OGL81738.1"/>
    </source>
</evidence>
<evidence type="ECO:0000259" key="6">
    <source>
        <dbReference type="Pfam" id="PF13458"/>
    </source>
</evidence>
<keyword evidence="3" id="KW-0732">Signal</keyword>
<organism evidence="7 8">
    <name type="scientific">Candidatus Uhrbacteria bacterium RIFCSPLOWO2_01_FULL_47_25</name>
    <dbReference type="NCBI Taxonomy" id="1802402"/>
    <lineage>
        <taxon>Bacteria</taxon>
        <taxon>Candidatus Uhriibacteriota</taxon>
    </lineage>
</organism>
<dbReference type="CDD" id="cd19984">
    <property type="entry name" value="PBP1_ABC_ligand_binding-like"/>
    <property type="match status" value="1"/>
</dbReference>
<keyword evidence="4" id="KW-0029">Amino-acid transport</keyword>
<dbReference type="InterPro" id="IPR028081">
    <property type="entry name" value="Leu-bd"/>
</dbReference>
<dbReference type="PRINTS" id="PR00337">
    <property type="entry name" value="LEUILEVALBP"/>
</dbReference>
<proteinExistence type="inferred from homology"/>
<keyword evidence="2" id="KW-0813">Transport</keyword>
<evidence type="ECO:0000256" key="2">
    <source>
        <dbReference type="ARBA" id="ARBA00022448"/>
    </source>
</evidence>
<protein>
    <recommendedName>
        <fullName evidence="6">Leucine-binding protein domain-containing protein</fullName>
    </recommendedName>
</protein>
<dbReference type="PANTHER" id="PTHR30483:SF6">
    <property type="entry name" value="PERIPLASMIC BINDING PROTEIN OF ABC TRANSPORTER FOR NATURAL AMINO ACIDS"/>
    <property type="match status" value="1"/>
</dbReference>
<dbReference type="Pfam" id="PF13458">
    <property type="entry name" value="Peripla_BP_6"/>
    <property type="match status" value="1"/>
</dbReference>
<dbReference type="InterPro" id="IPR028082">
    <property type="entry name" value="Peripla_BP_I"/>
</dbReference>